<dbReference type="OrthoDB" id="10066279at2759"/>
<evidence type="ECO:0000256" key="1">
    <source>
        <dbReference type="SAM" id="MobiDB-lite"/>
    </source>
</evidence>
<dbReference type="PANTHER" id="PTHR21020:SF0">
    <property type="entry name" value="ZINC FINGER PROTEIN 800"/>
    <property type="match status" value="1"/>
</dbReference>
<feature type="region of interest" description="Disordered" evidence="1">
    <location>
        <begin position="501"/>
        <end position="701"/>
    </location>
</feature>
<feature type="compositionally biased region" description="Low complexity" evidence="1">
    <location>
        <begin position="651"/>
        <end position="666"/>
    </location>
</feature>
<feature type="region of interest" description="Disordered" evidence="1">
    <location>
        <begin position="99"/>
        <end position="137"/>
    </location>
</feature>
<name>A0A238BS52_9BILA</name>
<organism evidence="3 4">
    <name type="scientific">Onchocerca flexuosa</name>
    <dbReference type="NCBI Taxonomy" id="387005"/>
    <lineage>
        <taxon>Eukaryota</taxon>
        <taxon>Metazoa</taxon>
        <taxon>Ecdysozoa</taxon>
        <taxon>Nematoda</taxon>
        <taxon>Chromadorea</taxon>
        <taxon>Rhabditida</taxon>
        <taxon>Spirurina</taxon>
        <taxon>Spiruromorpha</taxon>
        <taxon>Filarioidea</taxon>
        <taxon>Onchocercidae</taxon>
        <taxon>Onchocerca</taxon>
    </lineage>
</organism>
<gene>
    <name evidence="3" type="ORF">X798_04906</name>
</gene>
<proteinExistence type="predicted"/>
<protein>
    <submittedName>
        <fullName evidence="3">Zinc finger, C2H2 type</fullName>
    </submittedName>
</protein>
<dbReference type="InterPro" id="IPR039149">
    <property type="entry name" value="ZNF800"/>
</dbReference>
<evidence type="ECO:0000313" key="3">
    <source>
        <dbReference type="EMBL" id="OZC08113.1"/>
    </source>
</evidence>
<dbReference type="AlphaFoldDB" id="A0A238BS52"/>
<dbReference type="SMART" id="SM00355">
    <property type="entry name" value="ZnF_C2H2"/>
    <property type="match status" value="5"/>
</dbReference>
<feature type="region of interest" description="Disordered" evidence="1">
    <location>
        <begin position="978"/>
        <end position="998"/>
    </location>
</feature>
<evidence type="ECO:0000313" key="4">
    <source>
        <dbReference type="Proteomes" id="UP000242913"/>
    </source>
</evidence>
<dbReference type="PROSITE" id="PS00028">
    <property type="entry name" value="ZINC_FINGER_C2H2_1"/>
    <property type="match status" value="1"/>
</dbReference>
<feature type="compositionally biased region" description="Basic residues" evidence="1">
    <location>
        <begin position="566"/>
        <end position="575"/>
    </location>
</feature>
<feature type="compositionally biased region" description="Low complexity" evidence="1">
    <location>
        <begin position="687"/>
        <end position="698"/>
    </location>
</feature>
<dbReference type="Proteomes" id="UP000242913">
    <property type="component" value="Unassembled WGS sequence"/>
</dbReference>
<keyword evidence="4" id="KW-1185">Reference proteome</keyword>
<feature type="compositionally biased region" description="Basic and acidic residues" evidence="1">
    <location>
        <begin position="99"/>
        <end position="108"/>
    </location>
</feature>
<feature type="compositionally biased region" description="Polar residues" evidence="1">
    <location>
        <begin position="109"/>
        <end position="129"/>
    </location>
</feature>
<feature type="region of interest" description="Disordered" evidence="1">
    <location>
        <begin position="750"/>
        <end position="791"/>
    </location>
</feature>
<feature type="compositionally biased region" description="Polar residues" evidence="1">
    <location>
        <begin position="632"/>
        <end position="641"/>
    </location>
</feature>
<feature type="compositionally biased region" description="Polar residues" evidence="1">
    <location>
        <begin position="605"/>
        <end position="625"/>
    </location>
</feature>
<accession>A0A238BS52</accession>
<feature type="domain" description="C2H2-type" evidence="2">
    <location>
        <begin position="849"/>
        <end position="869"/>
    </location>
</feature>
<feature type="compositionally biased region" description="Basic and acidic residues" evidence="1">
    <location>
        <begin position="538"/>
        <end position="553"/>
    </location>
</feature>
<dbReference type="InterPro" id="IPR013087">
    <property type="entry name" value="Znf_C2H2_type"/>
</dbReference>
<dbReference type="PANTHER" id="PTHR21020">
    <property type="entry name" value="ZINC FINGER PROTEIN 800"/>
    <property type="match status" value="1"/>
</dbReference>
<feature type="compositionally biased region" description="Basic and acidic residues" evidence="1">
    <location>
        <begin position="519"/>
        <end position="528"/>
    </location>
</feature>
<dbReference type="EMBL" id="KZ270015">
    <property type="protein sequence ID" value="OZC08113.1"/>
    <property type="molecule type" value="Genomic_DNA"/>
</dbReference>
<evidence type="ECO:0000259" key="2">
    <source>
        <dbReference type="PROSITE" id="PS00028"/>
    </source>
</evidence>
<sequence length="998" mass="111054">MSRSIDDLGLQQPSIPAGGSDGVDGLIEIYNNSTLEVKNLLTNECNILLECRCCGNIFRSPLNYLTHKRVYCRTLRSTIASAFSAMALDFAEKALTELRNDDQGKKEGTSPQQNRGEAGTSSGTKTDSQPPKRAKGILKRTNLVNVVNKRMKHYALSLPNSEHKLELHTLPRISRDVATTTFVEGQQIMESIPHALVTTDTIPPDRVPVLIPQDNSSRYREMNLRNRKGDSSKNGVARKVGSEEVYLFYFILYILGSGSQKKRNRIMSLKILERMGKYQTMMVDLSLLTCSHSDCKEKQPFSSLFTFAYHLTVKHNRRDISNKRIPCYLCDFESQTYTALIEHLKSVHEQYYQEHVTARSTSEELKRGRKGKQAKIILMRGRSLSPLSDDFLETEESSDGSEEIGYDSAPVLESMANMETENIDLIVKDRMDYIIALVCGDVEKAPNEISSRPQIRSKGRPRLIQGKAGQLGKENPLVSKKKKHGPPIWLRTARRRMVENVTVDQIAGSSKIAQESDDEGRHETELPKKRGRGRKPKPKAEHISKNDFEKDELSGNSDEAEDGRKQRPSRQRRKPNWIDENYVTGFKNKRARRDDDDMDPECTQGKGQSRPSSRTGQSRPPSRTGSKCAKSGDSQRSTPIEPSSAIPGMQSEASSEETSNSSTPAPHDSTYNIATSSRELDNSAARSPLPLSSVVPSSTGTENTRDIMVMLSSENVASGVMIKKTCRLQYTPRARRMKYGDDLLSNVDEDEMASTSSKDAKGHTASDSANTASGDGRPASQSRRKQDLSTIRENNDEVMIVRYSNGEASLPKDLSEIPVYLTETQRDLFFSFIRPASPSSDGASSAHKCMQCGDIIANISEGRRHAVSHLRIMRLRCSLCGCGSFFCSDMRTHLQYRHCDKLHLAPRGYVLPGNVLPCMTQRQADDLTRVVDAMKPGRVMYTSGKIISSTNPKPYYPDPIIEERVLGTLLPEIDASNDQGRNISATTAGTANATVGKS</sequence>
<feature type="region of interest" description="Disordered" evidence="1">
    <location>
        <begin position="449"/>
        <end position="484"/>
    </location>
</feature>
<reference evidence="3 4" key="1">
    <citation type="submission" date="2015-12" db="EMBL/GenBank/DDBJ databases">
        <title>Draft genome of the nematode, Onchocerca flexuosa.</title>
        <authorList>
            <person name="Mitreva M."/>
        </authorList>
    </citation>
    <scope>NUCLEOTIDE SEQUENCE [LARGE SCALE GENOMIC DNA]</scope>
    <source>
        <strain evidence="3">Red Deer</strain>
    </source>
</reference>
<feature type="compositionally biased region" description="Low complexity" evidence="1">
    <location>
        <begin position="985"/>
        <end position="998"/>
    </location>
</feature>